<keyword evidence="2" id="KW-0479">Metal-binding</keyword>
<feature type="region of interest" description="Disordered" evidence="5">
    <location>
        <begin position="444"/>
        <end position="472"/>
    </location>
</feature>
<keyword evidence="6" id="KW-1133">Transmembrane helix</keyword>
<feature type="region of interest" description="Disordered" evidence="5">
    <location>
        <begin position="129"/>
        <end position="160"/>
    </location>
</feature>
<sequence>MATTPFLLHTNTIKCTPPLLHPYPIRPSSPPLQPSKIPAKFRTTASSKLTVKCSFLFPANNSDASNKTSSSIQLFSDKQRATANNHFEIVSNSILKALKALRKPAVAAVLVGLLLMYDPVNSALAASGGRMGGKSFSSSRSSSSSSSSSSRSYTTREAVPGRGRGFSDSFSYYAPSPFGFSGGGGGFFLGPAVGVGVGAGSSFLFVLTGFAAFILVSGFLSDRSEGSVLTATENTSVLKLQVGLLGMGRSLQRDLNKIAESADTSTTEGLSYVLTETTLALLRHPDYCISGYSSVDVKRSIDEGEKRFNQLSIEERGKFDEETLVNVNNIKRKSTTNQRASGFSNEYIVITILVAAQGVHKLPAVNGSRDLKEALQKLASIPASRTLAVEVLWTPQNENDTLSERELLEDYPLLRPLKSHSLSATIRKHPPNLNIFTAKSIDVSKEDKPISEQAPDNPETPPASDDYPPQQQELPFDERRRLEEKFAVLNTGIFECKSCGYKYDEAAGDPAYPVPPGMQFSKLPEDWRCPTCGAAKTFFESKSVEIAGFAQNQQFGLGGNTLTSGQKAVLIYGGLLLGFALFLSGYFLQ</sequence>
<feature type="transmembrane region" description="Helical" evidence="6">
    <location>
        <begin position="569"/>
        <end position="588"/>
    </location>
</feature>
<reference evidence="8" key="1">
    <citation type="submission" date="2020-08" db="EMBL/GenBank/DDBJ databases">
        <title>Plant Genome Project.</title>
        <authorList>
            <person name="Zhang R.-G."/>
        </authorList>
    </citation>
    <scope>NUCLEOTIDE SEQUENCE</scope>
    <source>
        <strain evidence="8">WSP0</strain>
        <tissue evidence="8">Leaf</tissue>
    </source>
</reference>
<name>A0AAV6JL36_9ERIC</name>
<comment type="caution">
    <text evidence="8">The sequence shown here is derived from an EMBL/GenBank/DDBJ whole genome shotgun (WGS) entry which is preliminary data.</text>
</comment>
<evidence type="ECO:0000259" key="7">
    <source>
        <dbReference type="PROSITE" id="PS50903"/>
    </source>
</evidence>
<keyword evidence="9" id="KW-1185">Reference proteome</keyword>
<dbReference type="CDD" id="cd00730">
    <property type="entry name" value="rubredoxin"/>
    <property type="match status" value="1"/>
</dbReference>
<keyword evidence="1" id="KW-0813">Transport</keyword>
<dbReference type="Pfam" id="PF00301">
    <property type="entry name" value="Rubredoxin"/>
    <property type="match status" value="1"/>
</dbReference>
<dbReference type="PANTHER" id="PTHR33975:SF2">
    <property type="entry name" value="MYELIN-ASSOCIATED OLIGODENDROCYTE BASIC PROTEIN"/>
    <property type="match status" value="1"/>
</dbReference>
<evidence type="ECO:0000256" key="4">
    <source>
        <dbReference type="ARBA" id="ARBA00023004"/>
    </source>
</evidence>
<feature type="compositionally biased region" description="Low complexity" evidence="5">
    <location>
        <begin position="135"/>
        <end position="152"/>
    </location>
</feature>
<evidence type="ECO:0000256" key="5">
    <source>
        <dbReference type="SAM" id="MobiDB-lite"/>
    </source>
</evidence>
<dbReference type="FunFam" id="2.20.28.10:FF:000001">
    <property type="entry name" value="Rubredoxin"/>
    <property type="match status" value="1"/>
</dbReference>
<dbReference type="SUPFAM" id="SSF57802">
    <property type="entry name" value="Rubredoxin-like"/>
    <property type="match status" value="1"/>
</dbReference>
<feature type="domain" description="Rubredoxin-like" evidence="7">
    <location>
        <begin position="491"/>
        <end position="542"/>
    </location>
</feature>
<accession>A0AAV6JL36</accession>
<dbReference type="PROSITE" id="PS50903">
    <property type="entry name" value="RUBREDOXIN_LIKE"/>
    <property type="match status" value="1"/>
</dbReference>
<keyword evidence="6" id="KW-0472">Membrane</keyword>
<dbReference type="Pfam" id="PF07466">
    <property type="entry name" value="DUF1517"/>
    <property type="match status" value="1"/>
</dbReference>
<dbReference type="AlphaFoldDB" id="A0AAV6JL36"/>
<dbReference type="InterPro" id="IPR053023">
    <property type="entry name" value="FLAP_modulator"/>
</dbReference>
<keyword evidence="6" id="KW-0812">Transmembrane</keyword>
<gene>
    <name evidence="8" type="ORF">RHGRI_021163</name>
</gene>
<dbReference type="InterPro" id="IPR018527">
    <property type="entry name" value="Rubredoxin_Fe_BS"/>
</dbReference>
<protein>
    <recommendedName>
        <fullName evidence="7">Rubredoxin-like domain-containing protein</fullName>
    </recommendedName>
</protein>
<dbReference type="GO" id="GO:0005506">
    <property type="term" value="F:iron ion binding"/>
    <property type="evidence" value="ECO:0007669"/>
    <property type="project" value="InterPro"/>
</dbReference>
<evidence type="ECO:0000313" key="9">
    <source>
        <dbReference type="Proteomes" id="UP000823749"/>
    </source>
</evidence>
<dbReference type="GO" id="GO:0009507">
    <property type="term" value="C:chloroplast"/>
    <property type="evidence" value="ECO:0007669"/>
    <property type="project" value="TreeGrafter"/>
</dbReference>
<dbReference type="PANTHER" id="PTHR33975">
    <property type="entry name" value="MYELIN-ASSOCIATED OLIGODENDROCYTE BASIC PROTEIN"/>
    <property type="match status" value="1"/>
</dbReference>
<keyword evidence="4" id="KW-0408">Iron</keyword>
<dbReference type="Proteomes" id="UP000823749">
    <property type="component" value="Chromosome 7"/>
</dbReference>
<evidence type="ECO:0000256" key="3">
    <source>
        <dbReference type="ARBA" id="ARBA00022982"/>
    </source>
</evidence>
<evidence type="ECO:0000256" key="6">
    <source>
        <dbReference type="SAM" id="Phobius"/>
    </source>
</evidence>
<evidence type="ECO:0000313" key="8">
    <source>
        <dbReference type="EMBL" id="KAG5541222.1"/>
    </source>
</evidence>
<dbReference type="InterPro" id="IPR010903">
    <property type="entry name" value="DUF1517"/>
</dbReference>
<proteinExistence type="predicted"/>
<dbReference type="PRINTS" id="PR00163">
    <property type="entry name" value="RUBREDOXIN"/>
</dbReference>
<evidence type="ECO:0000256" key="1">
    <source>
        <dbReference type="ARBA" id="ARBA00022448"/>
    </source>
</evidence>
<feature type="transmembrane region" description="Helical" evidence="6">
    <location>
        <begin position="187"/>
        <end position="216"/>
    </location>
</feature>
<keyword evidence="3" id="KW-0249">Electron transport</keyword>
<dbReference type="InterPro" id="IPR024935">
    <property type="entry name" value="Rubredoxin_dom"/>
</dbReference>
<dbReference type="Gene3D" id="2.20.28.10">
    <property type="match status" value="1"/>
</dbReference>
<dbReference type="EMBL" id="JACTNZ010000007">
    <property type="protein sequence ID" value="KAG5541222.1"/>
    <property type="molecule type" value="Genomic_DNA"/>
</dbReference>
<dbReference type="PROSITE" id="PS00202">
    <property type="entry name" value="RUBREDOXIN"/>
    <property type="match status" value="1"/>
</dbReference>
<organism evidence="8 9">
    <name type="scientific">Rhododendron griersonianum</name>
    <dbReference type="NCBI Taxonomy" id="479676"/>
    <lineage>
        <taxon>Eukaryota</taxon>
        <taxon>Viridiplantae</taxon>
        <taxon>Streptophyta</taxon>
        <taxon>Embryophyta</taxon>
        <taxon>Tracheophyta</taxon>
        <taxon>Spermatophyta</taxon>
        <taxon>Magnoliopsida</taxon>
        <taxon>eudicotyledons</taxon>
        <taxon>Gunneridae</taxon>
        <taxon>Pentapetalae</taxon>
        <taxon>asterids</taxon>
        <taxon>Ericales</taxon>
        <taxon>Ericaceae</taxon>
        <taxon>Ericoideae</taxon>
        <taxon>Rhodoreae</taxon>
        <taxon>Rhododendron</taxon>
    </lineage>
</organism>
<evidence type="ECO:0000256" key="2">
    <source>
        <dbReference type="ARBA" id="ARBA00022723"/>
    </source>
</evidence>
<dbReference type="InterPro" id="IPR024934">
    <property type="entry name" value="Rubredoxin-like_dom"/>
</dbReference>